<gene>
    <name evidence="1" type="ORF">S01H1_24829</name>
</gene>
<feature type="non-terminal residue" evidence="1">
    <location>
        <position position="214"/>
    </location>
</feature>
<evidence type="ECO:0000313" key="1">
    <source>
        <dbReference type="EMBL" id="GAF98374.1"/>
    </source>
</evidence>
<dbReference type="AlphaFoldDB" id="X0TYL6"/>
<proteinExistence type="predicted"/>
<organism evidence="1">
    <name type="scientific">marine sediment metagenome</name>
    <dbReference type="NCBI Taxonomy" id="412755"/>
    <lineage>
        <taxon>unclassified sequences</taxon>
        <taxon>metagenomes</taxon>
        <taxon>ecological metagenomes</taxon>
    </lineage>
</organism>
<sequence length="214" mass="23111">MKGDPGAIGDDRADRVRDIIRQGQAVFLWYEKIVSLTAVQAFAQAGGSHLWAKEDTARPAELAAATTDLGVQDDTVARLDVQRPIDLCHLAGYLVAWYAAVQRIGRVSTIVGQIGTTKGRGLDPNQYPIIMWFRDGKFGQADASIALEQSSSHIGFLSFVSLVSRVSTGVGSRRYGKPIQRRIGRVTFVCKNRIAGGSVKQVDGLVVDVEVAGI</sequence>
<name>X0TYL6_9ZZZZ</name>
<protein>
    <submittedName>
        <fullName evidence="1">Uncharacterized protein</fullName>
    </submittedName>
</protein>
<accession>X0TYL6</accession>
<reference evidence="1" key="1">
    <citation type="journal article" date="2014" name="Front. Microbiol.">
        <title>High frequency of phylogenetically diverse reductive dehalogenase-homologous genes in deep subseafloor sedimentary metagenomes.</title>
        <authorList>
            <person name="Kawai M."/>
            <person name="Futagami T."/>
            <person name="Toyoda A."/>
            <person name="Takaki Y."/>
            <person name="Nishi S."/>
            <person name="Hori S."/>
            <person name="Arai W."/>
            <person name="Tsubouchi T."/>
            <person name="Morono Y."/>
            <person name="Uchiyama I."/>
            <person name="Ito T."/>
            <person name="Fujiyama A."/>
            <person name="Inagaki F."/>
            <person name="Takami H."/>
        </authorList>
    </citation>
    <scope>NUCLEOTIDE SEQUENCE</scope>
    <source>
        <strain evidence="1">Expedition CK06-06</strain>
    </source>
</reference>
<dbReference type="EMBL" id="BARS01014954">
    <property type="protein sequence ID" value="GAF98374.1"/>
    <property type="molecule type" value="Genomic_DNA"/>
</dbReference>
<comment type="caution">
    <text evidence="1">The sequence shown here is derived from an EMBL/GenBank/DDBJ whole genome shotgun (WGS) entry which is preliminary data.</text>
</comment>